<proteinExistence type="predicted"/>
<accession>A0A5J9W7N8</accession>
<dbReference type="Gramene" id="TVU43937">
    <property type="protein sequence ID" value="TVU43937"/>
    <property type="gene ID" value="EJB05_03358"/>
</dbReference>
<dbReference type="Proteomes" id="UP000324897">
    <property type="component" value="Chromosome 5"/>
</dbReference>
<comment type="caution">
    <text evidence="2">The sequence shown here is derived from an EMBL/GenBank/DDBJ whole genome shotgun (WGS) entry which is preliminary data.</text>
</comment>
<feature type="non-terminal residue" evidence="2">
    <location>
        <position position="1"/>
    </location>
</feature>
<reference evidence="2 3" key="1">
    <citation type="journal article" date="2019" name="Sci. Rep.">
        <title>A high-quality genome of Eragrostis curvula grass provides insights into Poaceae evolution and supports new strategies to enhance forage quality.</title>
        <authorList>
            <person name="Carballo J."/>
            <person name="Santos B.A.C.M."/>
            <person name="Zappacosta D."/>
            <person name="Garbus I."/>
            <person name="Selva J.P."/>
            <person name="Gallo C.A."/>
            <person name="Diaz A."/>
            <person name="Albertini E."/>
            <person name="Caccamo M."/>
            <person name="Echenique V."/>
        </authorList>
    </citation>
    <scope>NUCLEOTIDE SEQUENCE [LARGE SCALE GENOMIC DNA]</scope>
    <source>
        <strain evidence="3">cv. Victoria</strain>
        <tissue evidence="2">Leaf</tissue>
    </source>
</reference>
<protein>
    <submittedName>
        <fullName evidence="2">Uncharacterized protein</fullName>
    </submittedName>
</protein>
<evidence type="ECO:0000313" key="3">
    <source>
        <dbReference type="Proteomes" id="UP000324897"/>
    </source>
</evidence>
<dbReference type="EMBL" id="RWGY01000004">
    <property type="protein sequence ID" value="TVU43937.1"/>
    <property type="molecule type" value="Genomic_DNA"/>
</dbReference>
<sequence>MQKSWPARCKARKRANPRVTSRHSRHFARVIFSPPPRPSPFSPSRSHSRRSPALPLLLPPLSPLSIPNSDRPSSGAGEDSPLSLLLSSILRGFGWLEGKEARSRGCLLVPVDLCCLLLLESLW</sequence>
<evidence type="ECO:0000313" key="2">
    <source>
        <dbReference type="EMBL" id="TVU43937.1"/>
    </source>
</evidence>
<organism evidence="2 3">
    <name type="scientific">Eragrostis curvula</name>
    <name type="common">weeping love grass</name>
    <dbReference type="NCBI Taxonomy" id="38414"/>
    <lineage>
        <taxon>Eukaryota</taxon>
        <taxon>Viridiplantae</taxon>
        <taxon>Streptophyta</taxon>
        <taxon>Embryophyta</taxon>
        <taxon>Tracheophyta</taxon>
        <taxon>Spermatophyta</taxon>
        <taxon>Magnoliopsida</taxon>
        <taxon>Liliopsida</taxon>
        <taxon>Poales</taxon>
        <taxon>Poaceae</taxon>
        <taxon>PACMAD clade</taxon>
        <taxon>Chloridoideae</taxon>
        <taxon>Eragrostideae</taxon>
        <taxon>Eragrostidinae</taxon>
        <taxon>Eragrostis</taxon>
    </lineage>
</organism>
<feature type="compositionally biased region" description="Basic residues" evidence="1">
    <location>
        <begin position="9"/>
        <end position="28"/>
    </location>
</feature>
<name>A0A5J9W7N8_9POAL</name>
<keyword evidence="3" id="KW-1185">Reference proteome</keyword>
<evidence type="ECO:0000256" key="1">
    <source>
        <dbReference type="SAM" id="MobiDB-lite"/>
    </source>
</evidence>
<feature type="region of interest" description="Disordered" evidence="1">
    <location>
        <begin position="1"/>
        <end position="79"/>
    </location>
</feature>
<gene>
    <name evidence="2" type="ORF">EJB05_03358</name>
</gene>
<dbReference type="AlphaFoldDB" id="A0A5J9W7N8"/>